<evidence type="ECO:0000313" key="2">
    <source>
        <dbReference type="Proteomes" id="UP000326582"/>
    </source>
</evidence>
<dbReference type="EMBL" id="CP038484">
    <property type="protein sequence ID" value="QFZ25410.1"/>
    <property type="molecule type" value="Genomic_DNA"/>
</dbReference>
<gene>
    <name evidence="1" type="ORF">EJF14_10505</name>
</gene>
<name>A0ACD0WD88_CLALS</name>
<keyword evidence="2" id="KW-1185">Reference proteome</keyword>
<accession>A0ACD0WD88</accession>
<protein>
    <submittedName>
        <fullName evidence="1">Uncharacterized protein</fullName>
    </submittedName>
</protein>
<sequence length="260" mass="30401">MSTGEVFTEREERESIEKSPEILESPEGLLESITVSFLYLSNIFFFVFMKRAEESVVEERNLLVQSRFQFISRGFWRPQRCRKRGDRARSQNGFRPKPFQKTWNSRVLLQIGFSNRFLPKNCTFRRQNAIPTKMGAKWTYVSQIVRFLQCRSSDPFGEANENEEASRCLIVTFGTLGDVWCVYWLAKTDHVRNRTKPLVTKHDIKTEPKVHSSSSWMTISLIAKQDSTTRRDQYVIASGSMHLCHFFNTSVIGTLRYQQQ</sequence>
<evidence type="ECO:0000313" key="1">
    <source>
        <dbReference type="EMBL" id="QFZ25410.1"/>
    </source>
</evidence>
<dbReference type="Proteomes" id="UP000326582">
    <property type="component" value="Chromosome 1"/>
</dbReference>
<proteinExistence type="predicted"/>
<reference evidence="2" key="1">
    <citation type="journal article" date="2019" name="MBio">
        <title>Comparative genomics for the elucidation of multidrug resistance (MDR) in Candida lusitaniae.</title>
        <authorList>
            <person name="Kannan A."/>
            <person name="Asner S.A."/>
            <person name="Trachsel E."/>
            <person name="Kelly S."/>
            <person name="Parker J."/>
            <person name="Sanglard D."/>
        </authorList>
    </citation>
    <scope>NUCLEOTIDE SEQUENCE [LARGE SCALE GENOMIC DNA]</scope>
    <source>
        <strain evidence="2">P1</strain>
    </source>
</reference>
<organism evidence="1 2">
    <name type="scientific">Clavispora lusitaniae</name>
    <name type="common">Candida lusitaniae</name>
    <dbReference type="NCBI Taxonomy" id="36911"/>
    <lineage>
        <taxon>Eukaryota</taxon>
        <taxon>Fungi</taxon>
        <taxon>Dikarya</taxon>
        <taxon>Ascomycota</taxon>
        <taxon>Saccharomycotina</taxon>
        <taxon>Pichiomycetes</taxon>
        <taxon>Metschnikowiaceae</taxon>
        <taxon>Clavispora</taxon>
    </lineage>
</organism>